<name>A0A1X0NJH0_9TRYP</name>
<dbReference type="VEuPathDB" id="TriTrypDB:TM35_000461480"/>
<dbReference type="Proteomes" id="UP000192257">
    <property type="component" value="Unassembled WGS sequence"/>
</dbReference>
<evidence type="ECO:0000313" key="1">
    <source>
        <dbReference type="EMBL" id="ORC84329.1"/>
    </source>
</evidence>
<dbReference type="OrthoDB" id="271533at2759"/>
<proteinExistence type="predicted"/>
<evidence type="ECO:0000313" key="2">
    <source>
        <dbReference type="Proteomes" id="UP000192257"/>
    </source>
</evidence>
<dbReference type="AlphaFoldDB" id="A0A1X0NJH0"/>
<gene>
    <name evidence="1" type="ORF">TM35_000461480</name>
</gene>
<organism evidence="1 2">
    <name type="scientific">Trypanosoma theileri</name>
    <dbReference type="NCBI Taxonomy" id="67003"/>
    <lineage>
        <taxon>Eukaryota</taxon>
        <taxon>Discoba</taxon>
        <taxon>Euglenozoa</taxon>
        <taxon>Kinetoplastea</taxon>
        <taxon>Metakinetoplastina</taxon>
        <taxon>Trypanosomatida</taxon>
        <taxon>Trypanosomatidae</taxon>
        <taxon>Trypanosoma</taxon>
    </lineage>
</organism>
<keyword evidence="2" id="KW-1185">Reference proteome</keyword>
<dbReference type="EMBL" id="NBCO01000046">
    <property type="protein sequence ID" value="ORC84329.1"/>
    <property type="molecule type" value="Genomic_DNA"/>
</dbReference>
<protein>
    <submittedName>
        <fullName evidence="1">Uncharacterized protein</fullName>
    </submittedName>
</protein>
<dbReference type="RefSeq" id="XP_028878395.1">
    <property type="nucleotide sequence ID" value="XM_029030327.1"/>
</dbReference>
<dbReference type="GeneID" id="39990107"/>
<comment type="caution">
    <text evidence="1">The sequence shown here is derived from an EMBL/GenBank/DDBJ whole genome shotgun (WGS) entry which is preliminary data.</text>
</comment>
<reference evidence="1 2" key="1">
    <citation type="submission" date="2017-03" db="EMBL/GenBank/DDBJ databases">
        <title>An alternative strategy for trypanosome survival in the mammalian bloodstream revealed through genome and transcriptome analysis of the ubiquitous bovine parasite Trypanosoma (Megatrypanum) theileri.</title>
        <authorList>
            <person name="Kelly S."/>
            <person name="Ivens A."/>
            <person name="Mott A."/>
            <person name="O'Neill E."/>
            <person name="Emms D."/>
            <person name="Macleod O."/>
            <person name="Voorheis P."/>
            <person name="Matthews J."/>
            <person name="Matthews K."/>
            <person name="Carrington M."/>
        </authorList>
    </citation>
    <scope>NUCLEOTIDE SEQUENCE [LARGE SCALE GENOMIC DNA]</scope>
    <source>
        <strain evidence="1">Edinburgh</strain>
    </source>
</reference>
<sequence>MGDKPSVASAIDWDVHSPPDSPFIANPAMAQRLAIAPAYVRRMEEAQRRFAVHEEQQLVYNTARTDAAWTVALQCGWLGVGGWLTLRGYRYADPVQSLVSGMTSNRVLSRLFTPVPLLGMTIAGVTAVQLRSDVQLLLAARRAWQQEENHKEEALAARAAVLSEGLAEAQRLAEEGKEAK</sequence>
<accession>A0A1X0NJH0</accession>